<gene>
    <name evidence="3" type="ORF">HNR39_002315</name>
</gene>
<dbReference type="Pfam" id="PF02321">
    <property type="entry name" value="OEP"/>
    <property type="match status" value="2"/>
</dbReference>
<evidence type="ECO:0000313" key="3">
    <source>
        <dbReference type="EMBL" id="MBB5200480.1"/>
    </source>
</evidence>
<accession>A0A840RVF9</accession>
<evidence type="ECO:0000256" key="2">
    <source>
        <dbReference type="RuleBase" id="RU362097"/>
    </source>
</evidence>
<dbReference type="GO" id="GO:0005886">
    <property type="term" value="C:plasma membrane"/>
    <property type="evidence" value="ECO:0007669"/>
    <property type="project" value="UniProtKB-SubCell"/>
</dbReference>
<dbReference type="SUPFAM" id="SSF56954">
    <property type="entry name" value="Outer membrane efflux proteins (OEP)"/>
    <property type="match status" value="1"/>
</dbReference>
<proteinExistence type="inferred from homology"/>
<sequence>MNTTDQLKVAVAKANLAVRGLLLSVALTVTGCANNATPYVRPAIVLPDVWKNYGASDEVRNSLKPEKQSFKAAKIVSQDHWWHQFHDPQLDQLIGKVLAQNNNLAIAALTVQRAQLLAGLVDINAIPRLGLTAASIQRNRTGPSTSGSHRSMQQSLNLSASYELDLWGRLSSERDAARWEALATEEDRASAALALIGTTATLYWKLAYLNQSIRLNNQNIATATRVRDLIKVRHQAGAESALDGLQAEQTLATQQAAQSQLVQQRTVVRNALAVLFDGAKDRTYTEPTALPEGKLPVIDTGLPFQIISRRPDLRGAELRLRKLLADTDIARARFYPDITLSAALNGSAGGWMQVLQNPVGTLAANMVLPFVEWDKVERNSKLSQADYDAAIIDFRQKIAAALADVENALSARHQLKVQANKSGRALTAAQAVERIYQARYQAGATPLKAWLDAQIIRRSAQSALIESHFDRLINQVDIYKALGGDAVR</sequence>
<keyword evidence="2" id="KW-0564">Palmitate</keyword>
<dbReference type="Proteomes" id="UP000571084">
    <property type="component" value="Unassembled WGS sequence"/>
</dbReference>
<organism evidence="3 4">
    <name type="scientific">Glaciimonas immobilis</name>
    <dbReference type="NCBI Taxonomy" id="728004"/>
    <lineage>
        <taxon>Bacteria</taxon>
        <taxon>Pseudomonadati</taxon>
        <taxon>Pseudomonadota</taxon>
        <taxon>Betaproteobacteria</taxon>
        <taxon>Burkholderiales</taxon>
        <taxon>Oxalobacteraceae</taxon>
        <taxon>Glaciimonas</taxon>
    </lineage>
</organism>
<keyword evidence="2" id="KW-1134">Transmembrane beta strand</keyword>
<dbReference type="NCBIfam" id="TIGR01845">
    <property type="entry name" value="outer_NodT"/>
    <property type="match status" value="1"/>
</dbReference>
<evidence type="ECO:0000256" key="1">
    <source>
        <dbReference type="ARBA" id="ARBA00007613"/>
    </source>
</evidence>
<dbReference type="InterPro" id="IPR010131">
    <property type="entry name" value="MdtP/NodT-like"/>
</dbReference>
<name>A0A840RVF9_9BURK</name>
<keyword evidence="2" id="KW-0812">Transmembrane</keyword>
<keyword evidence="2" id="KW-0472">Membrane</keyword>
<dbReference type="Gene3D" id="2.20.200.10">
    <property type="entry name" value="Outer membrane efflux proteins (OEP)"/>
    <property type="match status" value="1"/>
</dbReference>
<reference evidence="3 4" key="1">
    <citation type="submission" date="2020-08" db="EMBL/GenBank/DDBJ databases">
        <title>Genomic Encyclopedia of Type Strains, Phase IV (KMG-IV): sequencing the most valuable type-strain genomes for metagenomic binning, comparative biology and taxonomic classification.</title>
        <authorList>
            <person name="Goeker M."/>
        </authorList>
    </citation>
    <scope>NUCLEOTIDE SEQUENCE [LARGE SCALE GENOMIC DNA]</scope>
    <source>
        <strain evidence="3 4">DSM 23240</strain>
    </source>
</reference>
<dbReference type="EMBL" id="JACHHQ010000004">
    <property type="protein sequence ID" value="MBB5200480.1"/>
    <property type="molecule type" value="Genomic_DNA"/>
</dbReference>
<dbReference type="RefSeq" id="WP_168051887.1">
    <property type="nucleotide sequence ID" value="NZ_JAAOZT010000001.1"/>
</dbReference>
<dbReference type="GO" id="GO:0015562">
    <property type="term" value="F:efflux transmembrane transporter activity"/>
    <property type="evidence" value="ECO:0007669"/>
    <property type="project" value="InterPro"/>
</dbReference>
<protein>
    <submittedName>
        <fullName evidence="3">NodT family efflux transporter outer membrane factor (OMF) lipoprotein</fullName>
    </submittedName>
</protein>
<keyword evidence="2 3" id="KW-0449">Lipoprotein</keyword>
<dbReference type="AlphaFoldDB" id="A0A840RVF9"/>
<evidence type="ECO:0000313" key="4">
    <source>
        <dbReference type="Proteomes" id="UP000571084"/>
    </source>
</evidence>
<comment type="caution">
    <text evidence="3">The sequence shown here is derived from an EMBL/GenBank/DDBJ whole genome shotgun (WGS) entry which is preliminary data.</text>
</comment>
<comment type="similarity">
    <text evidence="1 2">Belongs to the outer membrane factor (OMF) (TC 1.B.17) family.</text>
</comment>
<dbReference type="PANTHER" id="PTHR30203:SF32">
    <property type="entry name" value="CATION EFFLUX SYSTEM PROTEIN CUSC"/>
    <property type="match status" value="1"/>
</dbReference>
<dbReference type="InterPro" id="IPR003423">
    <property type="entry name" value="OMP_efflux"/>
</dbReference>
<keyword evidence="4" id="KW-1185">Reference proteome</keyword>
<dbReference type="Gene3D" id="1.20.1600.10">
    <property type="entry name" value="Outer membrane efflux proteins (OEP)"/>
    <property type="match status" value="1"/>
</dbReference>
<comment type="subcellular location">
    <subcellularLocation>
        <location evidence="2">Cell membrane</location>
        <topology evidence="2">Lipid-anchor</topology>
    </subcellularLocation>
</comment>
<dbReference type="PANTHER" id="PTHR30203">
    <property type="entry name" value="OUTER MEMBRANE CATION EFFLUX PROTEIN"/>
    <property type="match status" value="1"/>
</dbReference>